<evidence type="ECO:0000256" key="3">
    <source>
        <dbReference type="PROSITE-ProRule" id="PRU00339"/>
    </source>
</evidence>
<accession>A0A5C0VFZ9</accession>
<protein>
    <submittedName>
        <fullName evidence="5">YaiO family outer membrane beta-barrel protein</fullName>
    </submittedName>
</protein>
<dbReference type="InterPro" id="IPR051685">
    <property type="entry name" value="Ycf3/AcsC/BcsC/TPR_MFPF"/>
</dbReference>
<dbReference type="KEGG" id="pej:FYC62_03300"/>
<evidence type="ECO:0000259" key="4">
    <source>
        <dbReference type="Pfam" id="PF19413"/>
    </source>
</evidence>
<sequence length="581" mass="66664">MQILLKVTKNIFLLSLFILINAKISIAQEELSSDSLMVLAKKEAYTNNNYPRAVELLKKALIKSPTYTDIRVLLGRIYTFSDQIDSAKNAFDLVLKQEPNNIDAINGLYDVSYWNNLYPQAVKAADVGIQFYPDSSSFYIKKLKALLLNDDISESRKLNNLIREKFKTELAVVQNAELAYQERKKIWDNPVSLSSDSLMILAKKEGYGNNNYPKAIALMKQAIKQSPDYKDLRILLGRLYTFSDKTDSAKNEYQKILLKQYDDIDALNGIYDADYWADRYDLAIKTAELGINYHPDTALFYIGKAKVINAQFKPFDAIDFLESNSKILKDSTAKAYLDDLKLTHLRNRIGISYEYVDFDKRFDEPWNFVTLSYGYRSKKLGRVNTRFYYADRFGSKGLQGEIEAYPTLKNVGYQYIGFAVSESPIFPRFRAGYSLFASLPKSFEGEIGFRYLRFSENTFLFTGAIGKYVGNNFYNIRSFVSPGETAWSYSFTASARLFFSDDMDDFLNIAAGTGVSPDDPVRVLFINSFADLRSYKAAISYNRVLKRKHMLGLDISWVNEEYATDTWGNQYTFGISYSRRF</sequence>
<dbReference type="Pfam" id="PF19413">
    <property type="entry name" value="YaiO"/>
    <property type="match status" value="1"/>
</dbReference>
<reference evidence="5 6" key="1">
    <citation type="submission" date="2019-08" db="EMBL/GenBank/DDBJ databases">
        <title>Pedobacter sp. nov., isolated from Han river, South Korea.</title>
        <authorList>
            <person name="Lee D.-H."/>
            <person name="Kim Y.-S."/>
            <person name="Hwang E.-M."/>
            <person name="Le Tran T.C."/>
            <person name="Cha C.-J."/>
        </authorList>
    </citation>
    <scope>NUCLEOTIDE SEQUENCE [LARGE SCALE GENOMIC DNA]</scope>
    <source>
        <strain evidence="5 6">CJ43</strain>
    </source>
</reference>
<dbReference type="Pfam" id="PF14559">
    <property type="entry name" value="TPR_19"/>
    <property type="match status" value="2"/>
</dbReference>
<keyword evidence="1" id="KW-0677">Repeat</keyword>
<evidence type="ECO:0000256" key="1">
    <source>
        <dbReference type="ARBA" id="ARBA00022737"/>
    </source>
</evidence>
<dbReference type="SUPFAM" id="SSF48452">
    <property type="entry name" value="TPR-like"/>
    <property type="match status" value="2"/>
</dbReference>
<name>A0A5C0VFZ9_9SPHI</name>
<proteinExistence type="predicted"/>
<dbReference type="PANTHER" id="PTHR44943:SF8">
    <property type="entry name" value="TPR REPEAT-CONTAINING PROTEIN MJ0263"/>
    <property type="match status" value="1"/>
</dbReference>
<keyword evidence="6" id="KW-1185">Reference proteome</keyword>
<evidence type="ECO:0000313" key="6">
    <source>
        <dbReference type="Proteomes" id="UP000323653"/>
    </source>
</evidence>
<gene>
    <name evidence="5" type="primary">yaiO</name>
    <name evidence="5" type="ORF">FYC62_03300</name>
</gene>
<dbReference type="InterPro" id="IPR030887">
    <property type="entry name" value="Beta-barrel_YaiO"/>
</dbReference>
<organism evidence="5 6">
    <name type="scientific">Pedobacter aquae</name>
    <dbReference type="NCBI Taxonomy" id="2605747"/>
    <lineage>
        <taxon>Bacteria</taxon>
        <taxon>Pseudomonadati</taxon>
        <taxon>Bacteroidota</taxon>
        <taxon>Sphingobacteriia</taxon>
        <taxon>Sphingobacteriales</taxon>
        <taxon>Sphingobacteriaceae</taxon>
        <taxon>Pedobacter</taxon>
    </lineage>
</organism>
<feature type="domain" description="YaiO beta-barrel" evidence="4">
    <location>
        <begin position="347"/>
        <end position="519"/>
    </location>
</feature>
<evidence type="ECO:0000256" key="2">
    <source>
        <dbReference type="ARBA" id="ARBA00022803"/>
    </source>
</evidence>
<feature type="repeat" description="TPR" evidence="3">
    <location>
        <begin position="68"/>
        <end position="101"/>
    </location>
</feature>
<dbReference type="InterPro" id="IPR011990">
    <property type="entry name" value="TPR-like_helical_dom_sf"/>
</dbReference>
<dbReference type="Proteomes" id="UP000323653">
    <property type="component" value="Chromosome"/>
</dbReference>
<dbReference type="Gene3D" id="1.25.40.10">
    <property type="entry name" value="Tetratricopeptide repeat domain"/>
    <property type="match status" value="2"/>
</dbReference>
<dbReference type="AlphaFoldDB" id="A0A5C0VFZ9"/>
<dbReference type="EMBL" id="CP043329">
    <property type="protein sequence ID" value="QEK50803.1"/>
    <property type="molecule type" value="Genomic_DNA"/>
</dbReference>
<dbReference type="NCBIfam" id="TIGR04390">
    <property type="entry name" value="OMP_YaiO_dom"/>
    <property type="match status" value="1"/>
</dbReference>
<dbReference type="PANTHER" id="PTHR44943">
    <property type="entry name" value="CELLULOSE SYNTHASE OPERON PROTEIN C"/>
    <property type="match status" value="1"/>
</dbReference>
<dbReference type="InterPro" id="IPR019734">
    <property type="entry name" value="TPR_rpt"/>
</dbReference>
<keyword evidence="2 3" id="KW-0802">TPR repeat</keyword>
<dbReference type="PROSITE" id="PS50005">
    <property type="entry name" value="TPR"/>
    <property type="match status" value="1"/>
</dbReference>
<evidence type="ECO:0000313" key="5">
    <source>
        <dbReference type="EMBL" id="QEK50803.1"/>
    </source>
</evidence>
<dbReference type="RefSeq" id="WP_149073905.1">
    <property type="nucleotide sequence ID" value="NZ_CP043329.1"/>
</dbReference>